<dbReference type="AlphaFoldDB" id="A0A9P0CYH8"/>
<evidence type="ECO:0000313" key="2">
    <source>
        <dbReference type="Proteomes" id="UP001153636"/>
    </source>
</evidence>
<accession>A0A9P0CYH8</accession>
<gene>
    <name evidence="1" type="ORF">PSYICH_LOCUS10959</name>
</gene>
<evidence type="ECO:0000313" key="1">
    <source>
        <dbReference type="EMBL" id="CAH1110609.1"/>
    </source>
</evidence>
<protein>
    <submittedName>
        <fullName evidence="1">Uncharacterized protein</fullName>
    </submittedName>
</protein>
<dbReference type="EMBL" id="OV651817">
    <property type="protein sequence ID" value="CAH1110609.1"/>
    <property type="molecule type" value="Genomic_DNA"/>
</dbReference>
<sequence>MSKPESVKGEECVNYEGNVVTAKSVGDPCNCRFKCLEKITNEQQLEAFERFYNIATKDEQDLYLQGLVHVSSIKTRRPRVQQFRENNKRNSSFKYYVLIATERKMICKKSFLSVYLISNKRLQSIQQLLQAGVTPTDKRGKQEYFNKARVFKGTFKTIQNELLECMLGPYLGKGDKEKSNYVAVIAD</sequence>
<keyword evidence="2" id="KW-1185">Reference proteome</keyword>
<dbReference type="Proteomes" id="UP001153636">
    <property type="component" value="Chromosome 5"/>
</dbReference>
<dbReference type="OrthoDB" id="7475343at2759"/>
<reference evidence="1" key="1">
    <citation type="submission" date="2022-01" db="EMBL/GenBank/DDBJ databases">
        <authorList>
            <person name="King R."/>
        </authorList>
    </citation>
    <scope>NUCLEOTIDE SEQUENCE</scope>
</reference>
<name>A0A9P0CYH8_9CUCU</name>
<proteinExistence type="predicted"/>
<organism evidence="1 2">
    <name type="scientific">Psylliodes chrysocephalus</name>
    <dbReference type="NCBI Taxonomy" id="3402493"/>
    <lineage>
        <taxon>Eukaryota</taxon>
        <taxon>Metazoa</taxon>
        <taxon>Ecdysozoa</taxon>
        <taxon>Arthropoda</taxon>
        <taxon>Hexapoda</taxon>
        <taxon>Insecta</taxon>
        <taxon>Pterygota</taxon>
        <taxon>Neoptera</taxon>
        <taxon>Endopterygota</taxon>
        <taxon>Coleoptera</taxon>
        <taxon>Polyphaga</taxon>
        <taxon>Cucujiformia</taxon>
        <taxon>Chrysomeloidea</taxon>
        <taxon>Chrysomelidae</taxon>
        <taxon>Galerucinae</taxon>
        <taxon>Alticini</taxon>
        <taxon>Psylliodes</taxon>
    </lineage>
</organism>